<evidence type="ECO:0000259" key="11">
    <source>
        <dbReference type="SMART" id="SM00849"/>
    </source>
</evidence>
<evidence type="ECO:0000313" key="12">
    <source>
        <dbReference type="EMBL" id="KAB8077702.1"/>
    </source>
</evidence>
<comment type="pathway">
    <text evidence="3">Secondary metabolite metabolism; methylglyoxal degradation; (R)-lactate from methylglyoxal: step 2/2.</text>
</comment>
<evidence type="ECO:0000256" key="6">
    <source>
        <dbReference type="ARBA" id="ARBA00022723"/>
    </source>
</evidence>
<comment type="similarity">
    <text evidence="4">Belongs to the metallo-beta-lactamase superfamily. Glyoxalase II family.</text>
</comment>
<evidence type="ECO:0000256" key="7">
    <source>
        <dbReference type="ARBA" id="ARBA00022801"/>
    </source>
</evidence>
<sequence length="711" mass="78991">MAKVIFTPWKDQSQLLAVRTQFYPPPMYEVPDMRSRACATVAAWKLRGNLPHPVEATALLTDAILHDDAKKNSIFSIRATYSAAFCRFVTSLVDSKLGGQRKTMFQRAIDLGLPASFVELRHEATHRELPTLTVLRNAAQRSLEWLWDFYWAKIDLHVAFAPGAGALGAMDGVDDGVDGEMELLKAAARASLDQVTGEAGASEPPRKKRRVQRLAGVATQLVSVCKSSGKGSGAVSRVLLEDSVLVPAGRRLGMSMDEKFAKWDYFLQVVTDGYPAFLTALTEAMVDALGSATKDDAHCEGIFMWLDHILGSTQWESKRRLLSFAYVLSACEQNSNYWTGMLKERIRKEDNDLSSVPGSDGQLSGKDKTAPQSLYTGTNDDVKTLKSLGWEAVDTWDSRPLGITADAIPRINLRFWRFIIYLPSSMSFTRAIRPFIGFSSRYQYRSVPAQAQHIRAMHIQSIPMWTGKGNNYAYLVTDEPTKQSAIIDPANPPEVTPVLQSQIKEGKIDLMAIVNTHHHWDHAGGNEELLKVFGKLPVIGGKDCKYVTKTPSHGETFKIGERISVKALHTPCHTQDSICYFMQDGEDRVVFTGDTLFIGGCGRFFEGTAPEMHKALNETLASLPDDTKVFPGHEYTKGNVQFCLAVSQSEPIKKLEAFAEQNQQTQGKFTIGDEKLHNVFMRVNDPEIQKKTGKTDPVEVMAALREMKNAM</sequence>
<dbReference type="GO" id="GO:0046872">
    <property type="term" value="F:metal ion binding"/>
    <property type="evidence" value="ECO:0007669"/>
    <property type="project" value="UniProtKB-KW"/>
</dbReference>
<evidence type="ECO:0000256" key="2">
    <source>
        <dbReference type="ARBA" id="ARBA00001947"/>
    </source>
</evidence>
<dbReference type="EC" id="3.1.2.6" evidence="5"/>
<dbReference type="InterPro" id="IPR035680">
    <property type="entry name" value="Clx_II_MBL"/>
</dbReference>
<keyword evidence="13" id="KW-1185">Reference proteome</keyword>
<reference evidence="12 13" key="1">
    <citation type="submission" date="2019-04" db="EMBL/GenBank/DDBJ databases">
        <title>Friends and foes A comparative genomics study of 23 Aspergillus species from section Flavi.</title>
        <authorList>
            <consortium name="DOE Joint Genome Institute"/>
            <person name="Kjaerbolling I."/>
            <person name="Vesth T."/>
            <person name="Frisvad J.C."/>
            <person name="Nybo J.L."/>
            <person name="Theobald S."/>
            <person name="Kildgaard S."/>
            <person name="Isbrandt T."/>
            <person name="Kuo A."/>
            <person name="Sato A."/>
            <person name="Lyhne E.K."/>
            <person name="Kogle M.E."/>
            <person name="Wiebenga A."/>
            <person name="Kun R.S."/>
            <person name="Lubbers R.J."/>
            <person name="Makela M.R."/>
            <person name="Barry K."/>
            <person name="Chovatia M."/>
            <person name="Clum A."/>
            <person name="Daum C."/>
            <person name="Haridas S."/>
            <person name="He G."/>
            <person name="LaButti K."/>
            <person name="Lipzen A."/>
            <person name="Mondo S."/>
            <person name="Riley R."/>
            <person name="Salamov A."/>
            <person name="Simmons B.A."/>
            <person name="Magnuson J.K."/>
            <person name="Henrissat B."/>
            <person name="Mortensen U.H."/>
            <person name="Larsen T.O."/>
            <person name="Devries R.P."/>
            <person name="Grigoriev I.V."/>
            <person name="Machida M."/>
            <person name="Baker S.E."/>
            <person name="Andersen M.R."/>
        </authorList>
    </citation>
    <scope>NUCLEOTIDE SEQUENCE [LARGE SCALE GENOMIC DNA]</scope>
    <source>
        <strain evidence="12 13">CBS 151.66</strain>
    </source>
</reference>
<keyword evidence="8" id="KW-0862">Zinc</keyword>
<dbReference type="GO" id="GO:0006364">
    <property type="term" value="P:rRNA processing"/>
    <property type="evidence" value="ECO:0007669"/>
    <property type="project" value="InterPro"/>
</dbReference>
<evidence type="ECO:0000313" key="13">
    <source>
        <dbReference type="Proteomes" id="UP000326565"/>
    </source>
</evidence>
<dbReference type="Pfam" id="PF00753">
    <property type="entry name" value="Lactamase_B"/>
    <property type="match status" value="1"/>
</dbReference>
<comment type="cofactor">
    <cofactor evidence="2">
        <name>Zn(2+)</name>
        <dbReference type="ChEBI" id="CHEBI:29105"/>
    </cofactor>
</comment>
<evidence type="ECO:0000256" key="10">
    <source>
        <dbReference type="SAM" id="MobiDB-lite"/>
    </source>
</evidence>
<accession>A0A5N5XEA7</accession>
<dbReference type="OrthoDB" id="515692at2759"/>
<evidence type="ECO:0000256" key="1">
    <source>
        <dbReference type="ARBA" id="ARBA00001623"/>
    </source>
</evidence>
<dbReference type="Gene3D" id="3.60.15.10">
    <property type="entry name" value="Ribonuclease Z/Hydroxyacylglutathione hydrolase-like"/>
    <property type="match status" value="1"/>
</dbReference>
<dbReference type="GO" id="GO:0004416">
    <property type="term" value="F:hydroxyacylglutathione hydrolase activity"/>
    <property type="evidence" value="ECO:0007669"/>
    <property type="project" value="UniProtKB-EC"/>
</dbReference>
<feature type="domain" description="Metallo-beta-lactamase" evidence="11">
    <location>
        <begin position="470"/>
        <end position="633"/>
    </location>
</feature>
<dbReference type="Proteomes" id="UP000326565">
    <property type="component" value="Unassembled WGS sequence"/>
</dbReference>
<gene>
    <name evidence="12" type="ORF">BDV29DRAFT_198240</name>
</gene>
<evidence type="ECO:0000256" key="9">
    <source>
        <dbReference type="ARBA" id="ARBA00031044"/>
    </source>
</evidence>
<dbReference type="PANTHER" id="PTHR11935:SF94">
    <property type="entry name" value="TENZING NORGAY, ISOFORM C"/>
    <property type="match status" value="1"/>
</dbReference>
<feature type="region of interest" description="Disordered" evidence="10">
    <location>
        <begin position="350"/>
        <end position="372"/>
    </location>
</feature>
<dbReference type="EMBL" id="ML732165">
    <property type="protein sequence ID" value="KAB8077702.1"/>
    <property type="molecule type" value="Genomic_DNA"/>
</dbReference>
<evidence type="ECO:0000256" key="3">
    <source>
        <dbReference type="ARBA" id="ARBA00004963"/>
    </source>
</evidence>
<dbReference type="Pfam" id="PF04031">
    <property type="entry name" value="Las1"/>
    <property type="match status" value="1"/>
</dbReference>
<evidence type="ECO:0000256" key="8">
    <source>
        <dbReference type="ARBA" id="ARBA00022833"/>
    </source>
</evidence>
<dbReference type="InterPro" id="IPR007174">
    <property type="entry name" value="Las1"/>
</dbReference>
<evidence type="ECO:0000256" key="4">
    <source>
        <dbReference type="ARBA" id="ARBA00006759"/>
    </source>
</evidence>
<dbReference type="PANTHER" id="PTHR11935">
    <property type="entry name" value="BETA LACTAMASE DOMAIN"/>
    <property type="match status" value="1"/>
</dbReference>
<dbReference type="SMART" id="SM00849">
    <property type="entry name" value="Lactamase_B"/>
    <property type="match status" value="1"/>
</dbReference>
<protein>
    <recommendedName>
        <fullName evidence="5">hydroxyacylglutathione hydrolase</fullName>
        <ecNumber evidence="5">3.1.2.6</ecNumber>
    </recommendedName>
    <alternativeName>
        <fullName evidence="9">Glyoxalase II</fullName>
    </alternativeName>
</protein>
<dbReference type="GO" id="GO:0090730">
    <property type="term" value="C:Las1 complex"/>
    <property type="evidence" value="ECO:0007669"/>
    <property type="project" value="InterPro"/>
</dbReference>
<dbReference type="CDD" id="cd07723">
    <property type="entry name" value="hydroxyacylglutathione_hydrolase_MBL-fold"/>
    <property type="match status" value="1"/>
</dbReference>
<evidence type="ECO:0000256" key="5">
    <source>
        <dbReference type="ARBA" id="ARBA00011917"/>
    </source>
</evidence>
<proteinExistence type="inferred from homology"/>
<dbReference type="Pfam" id="PF16123">
    <property type="entry name" value="HAGH_C"/>
    <property type="match status" value="1"/>
</dbReference>
<dbReference type="AlphaFoldDB" id="A0A5N5XEA7"/>
<dbReference type="GO" id="GO:0004519">
    <property type="term" value="F:endonuclease activity"/>
    <property type="evidence" value="ECO:0007669"/>
    <property type="project" value="InterPro"/>
</dbReference>
<keyword evidence="7" id="KW-0378">Hydrolase</keyword>
<dbReference type="UniPathway" id="UPA00619">
    <property type="reaction ID" value="UER00676"/>
</dbReference>
<organism evidence="12 13">
    <name type="scientific">Aspergillus leporis</name>
    <dbReference type="NCBI Taxonomy" id="41062"/>
    <lineage>
        <taxon>Eukaryota</taxon>
        <taxon>Fungi</taxon>
        <taxon>Dikarya</taxon>
        <taxon>Ascomycota</taxon>
        <taxon>Pezizomycotina</taxon>
        <taxon>Eurotiomycetes</taxon>
        <taxon>Eurotiomycetidae</taxon>
        <taxon>Eurotiales</taxon>
        <taxon>Aspergillaceae</taxon>
        <taxon>Aspergillus</taxon>
        <taxon>Aspergillus subgen. Circumdati</taxon>
    </lineage>
</organism>
<dbReference type="InterPro" id="IPR001279">
    <property type="entry name" value="Metallo-B-lactamas"/>
</dbReference>
<dbReference type="SUPFAM" id="SSF56281">
    <property type="entry name" value="Metallo-hydrolase/oxidoreductase"/>
    <property type="match status" value="1"/>
</dbReference>
<dbReference type="InterPro" id="IPR032282">
    <property type="entry name" value="HAGH_C"/>
</dbReference>
<dbReference type="InterPro" id="IPR036866">
    <property type="entry name" value="RibonucZ/Hydroxyglut_hydro"/>
</dbReference>
<name>A0A5N5XEA7_9EURO</name>
<comment type="catalytic activity">
    <reaction evidence="1">
        <text>an S-(2-hydroxyacyl)glutathione + H2O = a 2-hydroxy carboxylate + glutathione + H(+)</text>
        <dbReference type="Rhea" id="RHEA:21864"/>
        <dbReference type="ChEBI" id="CHEBI:15377"/>
        <dbReference type="ChEBI" id="CHEBI:15378"/>
        <dbReference type="ChEBI" id="CHEBI:57925"/>
        <dbReference type="ChEBI" id="CHEBI:58896"/>
        <dbReference type="ChEBI" id="CHEBI:71261"/>
        <dbReference type="EC" id="3.1.2.6"/>
    </reaction>
</comment>
<keyword evidence="6" id="KW-0479">Metal-binding</keyword>